<dbReference type="Pfam" id="PF01555">
    <property type="entry name" value="N6_N4_Mtase"/>
    <property type="match status" value="1"/>
</dbReference>
<protein>
    <recommendedName>
        <fullName evidence="8">Methyltransferase</fullName>
        <ecNumber evidence="8">2.1.1.-</ecNumber>
    </recommendedName>
</protein>
<dbReference type="InterPro" id="IPR001091">
    <property type="entry name" value="RM_Methyltransferase"/>
</dbReference>
<evidence type="ECO:0000256" key="1">
    <source>
        <dbReference type="ARBA" id="ARBA00010203"/>
    </source>
</evidence>
<keyword evidence="12" id="KW-1185">Reference proteome</keyword>
<evidence type="ECO:0000256" key="7">
    <source>
        <dbReference type="ARBA" id="ARBA00049120"/>
    </source>
</evidence>
<dbReference type="STRING" id="34061.B0189_08180"/>
<dbReference type="EC" id="2.1.1.-" evidence="8"/>
<dbReference type="GO" id="GO:0008170">
    <property type="term" value="F:N-methyltransferase activity"/>
    <property type="evidence" value="ECO:0007669"/>
    <property type="project" value="InterPro"/>
</dbReference>
<dbReference type="GO" id="GO:0003677">
    <property type="term" value="F:DNA binding"/>
    <property type="evidence" value="ECO:0007669"/>
    <property type="project" value="UniProtKB-KW"/>
</dbReference>
<keyword evidence="3 11" id="KW-0808">Transferase</keyword>
<dbReference type="PANTHER" id="PTHR13370:SF3">
    <property type="entry name" value="TRNA (GUANINE(10)-N2)-METHYLTRANSFERASE HOMOLOG"/>
    <property type="match status" value="1"/>
</dbReference>
<dbReference type="AlphaFoldDB" id="A0A1N7E2J1"/>
<dbReference type="InterPro" id="IPR029063">
    <property type="entry name" value="SAM-dependent_MTases_sf"/>
</dbReference>
<evidence type="ECO:0000259" key="10">
    <source>
        <dbReference type="Pfam" id="PF01555"/>
    </source>
</evidence>
<dbReference type="Proteomes" id="UP000187495">
    <property type="component" value="Unassembled WGS sequence"/>
</dbReference>
<dbReference type="Gene3D" id="3.40.50.150">
    <property type="entry name" value="Vaccinia Virus protein VP39"/>
    <property type="match status" value="1"/>
</dbReference>
<evidence type="ECO:0000256" key="9">
    <source>
        <dbReference type="SAM" id="MobiDB-lite"/>
    </source>
</evidence>
<keyword evidence="4" id="KW-0949">S-adenosyl-L-methionine</keyword>
<dbReference type="SUPFAM" id="SSF53335">
    <property type="entry name" value="S-adenosyl-L-methionine-dependent methyltransferases"/>
    <property type="match status" value="1"/>
</dbReference>
<dbReference type="PRINTS" id="PR00508">
    <property type="entry name" value="S21N4MTFRASE"/>
</dbReference>
<dbReference type="RefSeq" id="WP_076554745.1">
    <property type="nucleotide sequence ID" value="NZ_FTNU01000003.1"/>
</dbReference>
<dbReference type="GO" id="GO:0005737">
    <property type="term" value="C:cytoplasm"/>
    <property type="evidence" value="ECO:0007669"/>
    <property type="project" value="TreeGrafter"/>
</dbReference>
<dbReference type="PANTHER" id="PTHR13370">
    <property type="entry name" value="RNA METHYLASE-RELATED"/>
    <property type="match status" value="1"/>
</dbReference>
<evidence type="ECO:0000256" key="4">
    <source>
        <dbReference type="ARBA" id="ARBA00022691"/>
    </source>
</evidence>
<evidence type="ECO:0000256" key="5">
    <source>
        <dbReference type="ARBA" id="ARBA00022747"/>
    </source>
</evidence>
<reference evidence="12" key="1">
    <citation type="submission" date="2017-01" db="EMBL/GenBank/DDBJ databases">
        <authorList>
            <person name="Varghese N."/>
            <person name="Submissions S."/>
        </authorList>
    </citation>
    <scope>NUCLEOTIDE SEQUENCE [LARGE SCALE GENOMIC DNA]</scope>
    <source>
        <strain evidence="12">DSM 21768</strain>
    </source>
</reference>
<comment type="catalytic activity">
    <reaction evidence="7">
        <text>a 2'-deoxycytidine in DNA + S-adenosyl-L-methionine = an N(4)-methyl-2'-deoxycytidine in DNA + S-adenosyl-L-homocysteine + H(+)</text>
        <dbReference type="Rhea" id="RHEA:16857"/>
        <dbReference type="Rhea" id="RHEA-COMP:11369"/>
        <dbReference type="Rhea" id="RHEA-COMP:13674"/>
        <dbReference type="ChEBI" id="CHEBI:15378"/>
        <dbReference type="ChEBI" id="CHEBI:57856"/>
        <dbReference type="ChEBI" id="CHEBI:59789"/>
        <dbReference type="ChEBI" id="CHEBI:85452"/>
        <dbReference type="ChEBI" id="CHEBI:137933"/>
        <dbReference type="EC" id="2.1.1.113"/>
    </reaction>
</comment>
<evidence type="ECO:0000256" key="2">
    <source>
        <dbReference type="ARBA" id="ARBA00022603"/>
    </source>
</evidence>
<dbReference type="InterPro" id="IPR017985">
    <property type="entry name" value="MeTrfase_CN4_CS"/>
</dbReference>
<keyword evidence="6" id="KW-0238">DNA-binding</keyword>
<organism evidence="11 12">
    <name type="scientific">Moraxella cuniculi DSM 21768</name>
    <dbReference type="NCBI Taxonomy" id="1122245"/>
    <lineage>
        <taxon>Bacteria</taxon>
        <taxon>Pseudomonadati</taxon>
        <taxon>Pseudomonadota</taxon>
        <taxon>Gammaproteobacteria</taxon>
        <taxon>Moraxellales</taxon>
        <taxon>Moraxellaceae</taxon>
        <taxon>Moraxella</taxon>
    </lineage>
</organism>
<comment type="similarity">
    <text evidence="1">Belongs to the N(4)/N(6)-methyltransferase family. N(4) subfamily.</text>
</comment>
<accession>A0A1N7E2J1</accession>
<dbReference type="GO" id="GO:0032259">
    <property type="term" value="P:methylation"/>
    <property type="evidence" value="ECO:0007669"/>
    <property type="project" value="UniProtKB-KW"/>
</dbReference>
<name>A0A1N7E2J1_9GAMM</name>
<evidence type="ECO:0000256" key="6">
    <source>
        <dbReference type="ARBA" id="ARBA00023125"/>
    </source>
</evidence>
<evidence type="ECO:0000313" key="12">
    <source>
        <dbReference type="Proteomes" id="UP000187495"/>
    </source>
</evidence>
<evidence type="ECO:0000256" key="3">
    <source>
        <dbReference type="ARBA" id="ARBA00022679"/>
    </source>
</evidence>
<proteinExistence type="inferred from homology"/>
<dbReference type="GO" id="GO:0015667">
    <property type="term" value="F:site-specific DNA-methyltransferase (cytosine-N4-specific) activity"/>
    <property type="evidence" value="ECO:0007669"/>
    <property type="project" value="UniProtKB-EC"/>
</dbReference>
<gene>
    <name evidence="11" type="ORF">SAMN02745664_10325</name>
</gene>
<dbReference type="PROSITE" id="PS00093">
    <property type="entry name" value="N4_MTASE"/>
    <property type="match status" value="1"/>
</dbReference>
<keyword evidence="5" id="KW-0680">Restriction system</keyword>
<evidence type="ECO:0000313" key="11">
    <source>
        <dbReference type="EMBL" id="SIR82284.1"/>
    </source>
</evidence>
<feature type="domain" description="DNA methylase N-4/N-6" evidence="10">
    <location>
        <begin position="23"/>
        <end position="277"/>
    </location>
</feature>
<sequence length="293" mass="33324">MAEYSVIVGDILSNVDKINENSIQVIVTSPPYFKLRKYTNNEKCEIGQEQNIECYIERLVLVFNKLRDKLRDDGVLFLNLGDTYINNSLMGIPWRVALALINDGWILRSDIIWHKPNAMPSSVKNRPTTDHEYVFMFVKNKNYSYYQDEIREPHITFSENSKMKGGRNHFGKRNGTPELGKNAGNSNLHNGRWDQAFHPLGRNKRTVWSISLGKYRGNHFAVFPEKLVETCIKAASQVGDLVCDPFLGSGTSGVVALKLSRNFIGVELVPEYAGIAMERMEKIGRDSSQNTLF</sequence>
<dbReference type="EMBL" id="FTNU01000003">
    <property type="protein sequence ID" value="SIR82284.1"/>
    <property type="molecule type" value="Genomic_DNA"/>
</dbReference>
<evidence type="ECO:0000256" key="8">
    <source>
        <dbReference type="RuleBase" id="RU362026"/>
    </source>
</evidence>
<dbReference type="InterPro" id="IPR002941">
    <property type="entry name" value="DNA_methylase_N4/N6"/>
</dbReference>
<dbReference type="GO" id="GO:0009307">
    <property type="term" value="P:DNA restriction-modification system"/>
    <property type="evidence" value="ECO:0007669"/>
    <property type="project" value="UniProtKB-KW"/>
</dbReference>
<feature type="region of interest" description="Disordered" evidence="9">
    <location>
        <begin position="161"/>
        <end position="185"/>
    </location>
</feature>
<keyword evidence="2 11" id="KW-0489">Methyltransferase</keyword>